<proteinExistence type="predicted"/>
<name>A0ABV8SSR1_9GAMM</name>
<gene>
    <name evidence="2" type="ORF">ACFPN2_15655</name>
</gene>
<keyword evidence="3" id="KW-1185">Reference proteome</keyword>
<comment type="caution">
    <text evidence="2">The sequence shown here is derived from an EMBL/GenBank/DDBJ whole genome shotgun (WGS) entry which is preliminary data.</text>
</comment>
<evidence type="ECO:0000313" key="3">
    <source>
        <dbReference type="Proteomes" id="UP001595904"/>
    </source>
</evidence>
<dbReference type="EMBL" id="JBHSDU010000003">
    <property type="protein sequence ID" value="MFC4310526.1"/>
    <property type="molecule type" value="Genomic_DNA"/>
</dbReference>
<evidence type="ECO:0000256" key="1">
    <source>
        <dbReference type="SAM" id="Phobius"/>
    </source>
</evidence>
<sequence>MYLEIERKLYTLAIATLALSSVVALVVWAPILSSETFVTLSRAVGSAKVIALAETACQQFLAALICVIPLKLTRQRLSILDALLVGLAVSLPTLLIRCDLPRWELVTVATGPLLFVFAFRALRSMPPSSWLDNFRSDQKPWLSIVFAAMFASQIPLVLLFLSGGGGLLRPSVLIAFTGAVLALLARRFNRVPLWIAAALMFAYDLSLYVSGWPKILALFGPASCPAL</sequence>
<evidence type="ECO:0000313" key="2">
    <source>
        <dbReference type="EMBL" id="MFC4310526.1"/>
    </source>
</evidence>
<feature type="transmembrane region" description="Helical" evidence="1">
    <location>
        <begin position="49"/>
        <end position="70"/>
    </location>
</feature>
<organism evidence="2 3">
    <name type="scientific">Steroidobacter flavus</name>
    <dbReference type="NCBI Taxonomy" id="1842136"/>
    <lineage>
        <taxon>Bacteria</taxon>
        <taxon>Pseudomonadati</taxon>
        <taxon>Pseudomonadota</taxon>
        <taxon>Gammaproteobacteria</taxon>
        <taxon>Steroidobacterales</taxon>
        <taxon>Steroidobacteraceae</taxon>
        <taxon>Steroidobacter</taxon>
    </lineage>
</organism>
<accession>A0ABV8SSR1</accession>
<keyword evidence="1" id="KW-1133">Transmembrane helix</keyword>
<keyword evidence="1" id="KW-0472">Membrane</keyword>
<feature type="transmembrane region" description="Helical" evidence="1">
    <location>
        <begin position="142"/>
        <end position="161"/>
    </location>
</feature>
<reference evidence="3" key="1">
    <citation type="journal article" date="2019" name="Int. J. Syst. Evol. Microbiol.">
        <title>The Global Catalogue of Microorganisms (GCM) 10K type strain sequencing project: providing services to taxonomists for standard genome sequencing and annotation.</title>
        <authorList>
            <consortium name="The Broad Institute Genomics Platform"/>
            <consortium name="The Broad Institute Genome Sequencing Center for Infectious Disease"/>
            <person name="Wu L."/>
            <person name="Ma J."/>
        </authorList>
    </citation>
    <scope>NUCLEOTIDE SEQUENCE [LARGE SCALE GENOMIC DNA]</scope>
    <source>
        <strain evidence="3">CGMCC 1.10759</strain>
    </source>
</reference>
<feature type="transmembrane region" description="Helical" evidence="1">
    <location>
        <begin position="167"/>
        <end position="184"/>
    </location>
</feature>
<feature type="transmembrane region" description="Helical" evidence="1">
    <location>
        <begin position="191"/>
        <end position="209"/>
    </location>
</feature>
<feature type="transmembrane region" description="Helical" evidence="1">
    <location>
        <begin position="102"/>
        <end position="122"/>
    </location>
</feature>
<protein>
    <submittedName>
        <fullName evidence="2">Uncharacterized protein</fullName>
    </submittedName>
</protein>
<keyword evidence="1" id="KW-0812">Transmembrane</keyword>
<dbReference type="Proteomes" id="UP001595904">
    <property type="component" value="Unassembled WGS sequence"/>
</dbReference>
<feature type="transmembrane region" description="Helical" evidence="1">
    <location>
        <begin position="77"/>
        <end position="96"/>
    </location>
</feature>
<feature type="transmembrane region" description="Helical" evidence="1">
    <location>
        <begin position="9"/>
        <end position="29"/>
    </location>
</feature>
<dbReference type="RefSeq" id="WP_380598083.1">
    <property type="nucleotide sequence ID" value="NZ_JBHSDU010000003.1"/>
</dbReference>